<comment type="cofactor">
    <cofactor evidence="1">
        <name>thiamine diphosphate</name>
        <dbReference type="ChEBI" id="CHEBI:58937"/>
    </cofactor>
</comment>
<dbReference type="AlphaFoldDB" id="A0A554S8A0"/>
<dbReference type="OrthoDB" id="8732661at2"/>
<feature type="region of interest" description="Disordered" evidence="4">
    <location>
        <begin position="1"/>
        <end position="23"/>
    </location>
</feature>
<evidence type="ECO:0000256" key="4">
    <source>
        <dbReference type="SAM" id="MobiDB-lite"/>
    </source>
</evidence>
<dbReference type="EMBL" id="VLNT01000008">
    <property type="protein sequence ID" value="TSD62545.1"/>
    <property type="molecule type" value="Genomic_DNA"/>
</dbReference>
<dbReference type="PANTHER" id="PTHR43825">
    <property type="entry name" value="PYRUVATE DEHYDROGENASE E1 COMPONENT"/>
    <property type="match status" value="1"/>
</dbReference>
<gene>
    <name evidence="6" type="ORF">FNM00_11345</name>
</gene>
<keyword evidence="7" id="KW-1185">Reference proteome</keyword>
<comment type="caution">
    <text evidence="6">The sequence shown here is derived from an EMBL/GenBank/DDBJ whole genome shotgun (WGS) entry which is preliminary data.</text>
</comment>
<protein>
    <submittedName>
        <fullName evidence="6">Transketolase family protein</fullName>
    </submittedName>
</protein>
<comment type="similarity">
    <text evidence="2">Belongs to the transketolase family.</text>
</comment>
<dbReference type="GO" id="GO:0000287">
    <property type="term" value="F:magnesium ion binding"/>
    <property type="evidence" value="ECO:0007669"/>
    <property type="project" value="UniProtKB-ARBA"/>
</dbReference>
<dbReference type="Gene3D" id="3.40.50.970">
    <property type="match status" value="1"/>
</dbReference>
<dbReference type="Pfam" id="PF02780">
    <property type="entry name" value="Transketolase_C"/>
    <property type="match status" value="1"/>
</dbReference>
<evidence type="ECO:0000313" key="7">
    <source>
        <dbReference type="Proteomes" id="UP000316988"/>
    </source>
</evidence>
<keyword evidence="3" id="KW-0786">Thiamine pyrophosphate</keyword>
<organism evidence="6 7">
    <name type="scientific">Aeromicrobium piscarium</name>
    <dbReference type="NCBI Taxonomy" id="2590901"/>
    <lineage>
        <taxon>Bacteria</taxon>
        <taxon>Bacillati</taxon>
        <taxon>Actinomycetota</taxon>
        <taxon>Actinomycetes</taxon>
        <taxon>Propionibacteriales</taxon>
        <taxon>Nocardioidaceae</taxon>
        <taxon>Aeromicrobium</taxon>
    </lineage>
</organism>
<accession>A0A554S8A0</accession>
<reference evidence="6 7" key="1">
    <citation type="submission" date="2019-07" db="EMBL/GenBank/DDBJ databases">
        <authorList>
            <person name="Zhao L.H."/>
        </authorList>
    </citation>
    <scope>NUCLEOTIDE SEQUENCE [LARGE SCALE GENOMIC DNA]</scope>
    <source>
        <strain evidence="6 7">Co35</strain>
    </source>
</reference>
<dbReference type="CDD" id="cd07033">
    <property type="entry name" value="TPP_PYR_DXS_TK_like"/>
    <property type="match status" value="1"/>
</dbReference>
<dbReference type="SUPFAM" id="SSF52922">
    <property type="entry name" value="TK C-terminal domain-like"/>
    <property type="match status" value="1"/>
</dbReference>
<dbReference type="SMART" id="SM00861">
    <property type="entry name" value="Transket_pyr"/>
    <property type="match status" value="1"/>
</dbReference>
<dbReference type="InterPro" id="IPR009014">
    <property type="entry name" value="Transketo_C/PFOR_II"/>
</dbReference>
<evidence type="ECO:0000313" key="6">
    <source>
        <dbReference type="EMBL" id="TSD62545.1"/>
    </source>
</evidence>
<dbReference type="FunFam" id="3.40.50.970:FF:000129">
    <property type="entry name" value="Transketolase"/>
    <property type="match status" value="1"/>
</dbReference>
<name>A0A554S8A0_9ACTN</name>
<dbReference type="InterPro" id="IPR033248">
    <property type="entry name" value="Transketolase_C"/>
</dbReference>
<dbReference type="PANTHER" id="PTHR43825:SF1">
    <property type="entry name" value="TRANSKETOLASE-LIKE PYRIMIDINE-BINDING DOMAIN-CONTAINING PROTEIN"/>
    <property type="match status" value="1"/>
</dbReference>
<dbReference type="InterPro" id="IPR005475">
    <property type="entry name" value="Transketolase-like_Pyr-bd"/>
</dbReference>
<dbReference type="Proteomes" id="UP000316988">
    <property type="component" value="Unassembled WGS sequence"/>
</dbReference>
<sequence length="350" mass="36438">MALARPRRRRTAPGTRRDRRRVGDMAAKTDVYGDLRAPREMIGSTLVELIEAGEDVVVLDGDLGLSTRLGPVEDAHPDRLVQLGVAEQNAMGVATGLSYTGVRPVFVSMAMFALALPWTQLRQAAYAGAPVVVIGTHPGVDMGPDGGTHQCLEDLALARAIPELLVLTPADSAQTANAIAWAVRQREHPVYIRVGRHPVAQLYDPDAEFAPGGHEVIADHGGRALIVTEGSTASLGRDAADALAGRGIGARVVHLPSLKPLDADGIRAAASGCELVVTVENHSVIGGLGDAVCGVVGPQGAHVERIGTPDVFGMSATGDEMREAFGLTPDAVAARIAAWLSTPPLGGTAR</sequence>
<evidence type="ECO:0000259" key="5">
    <source>
        <dbReference type="SMART" id="SM00861"/>
    </source>
</evidence>
<dbReference type="InterPro" id="IPR051157">
    <property type="entry name" value="PDH/Transketolase"/>
</dbReference>
<dbReference type="InterPro" id="IPR029061">
    <property type="entry name" value="THDP-binding"/>
</dbReference>
<feature type="domain" description="Transketolase-like pyrimidine-binding" evidence="5">
    <location>
        <begin position="36"/>
        <end position="201"/>
    </location>
</feature>
<dbReference type="Pfam" id="PF02779">
    <property type="entry name" value="Transket_pyr"/>
    <property type="match status" value="1"/>
</dbReference>
<dbReference type="Gene3D" id="3.40.50.920">
    <property type="match status" value="1"/>
</dbReference>
<feature type="compositionally biased region" description="Basic residues" evidence="4">
    <location>
        <begin position="1"/>
        <end position="11"/>
    </location>
</feature>
<evidence type="ECO:0000256" key="2">
    <source>
        <dbReference type="ARBA" id="ARBA00007131"/>
    </source>
</evidence>
<evidence type="ECO:0000256" key="1">
    <source>
        <dbReference type="ARBA" id="ARBA00001964"/>
    </source>
</evidence>
<proteinExistence type="inferred from homology"/>
<evidence type="ECO:0000256" key="3">
    <source>
        <dbReference type="ARBA" id="ARBA00023052"/>
    </source>
</evidence>
<dbReference type="SUPFAM" id="SSF52518">
    <property type="entry name" value="Thiamin diphosphate-binding fold (THDP-binding)"/>
    <property type="match status" value="1"/>
</dbReference>